<dbReference type="Proteomes" id="UP000181956">
    <property type="component" value="Chromosome I"/>
</dbReference>
<dbReference type="SUPFAM" id="SSF48008">
    <property type="entry name" value="GntR ligand-binding domain-like"/>
    <property type="match status" value="1"/>
</dbReference>
<dbReference type="Pfam" id="PF00392">
    <property type="entry name" value="GntR"/>
    <property type="match status" value="1"/>
</dbReference>
<dbReference type="InterPro" id="IPR036388">
    <property type="entry name" value="WH-like_DNA-bd_sf"/>
</dbReference>
<gene>
    <name evidence="5" type="ORF">SAMN04489834_1072</name>
</gene>
<dbReference type="SUPFAM" id="SSF46785">
    <property type="entry name" value="Winged helix' DNA-binding domain"/>
    <property type="match status" value="1"/>
</dbReference>
<dbReference type="InterPro" id="IPR000524">
    <property type="entry name" value="Tscrpt_reg_HTH_GntR"/>
</dbReference>
<dbReference type="RefSeq" id="WP_083363123.1">
    <property type="nucleotide sequence ID" value="NZ_LT629742.1"/>
</dbReference>
<keyword evidence="6" id="KW-1185">Reference proteome</keyword>
<proteinExistence type="predicted"/>
<name>A0A1H1QE76_9MICO</name>
<dbReference type="InterPro" id="IPR011711">
    <property type="entry name" value="GntR_C"/>
</dbReference>
<accession>A0A1H1QE76</accession>
<organism evidence="5 6">
    <name type="scientific">Microterricola viridarii</name>
    <dbReference type="NCBI Taxonomy" id="412690"/>
    <lineage>
        <taxon>Bacteria</taxon>
        <taxon>Bacillati</taxon>
        <taxon>Actinomycetota</taxon>
        <taxon>Actinomycetes</taxon>
        <taxon>Micrococcales</taxon>
        <taxon>Microbacteriaceae</taxon>
        <taxon>Microterricola</taxon>
    </lineage>
</organism>
<dbReference type="EMBL" id="LT629742">
    <property type="protein sequence ID" value="SDS21725.1"/>
    <property type="molecule type" value="Genomic_DNA"/>
</dbReference>
<dbReference type="GO" id="GO:0003700">
    <property type="term" value="F:DNA-binding transcription factor activity"/>
    <property type="evidence" value="ECO:0007669"/>
    <property type="project" value="InterPro"/>
</dbReference>
<dbReference type="OrthoDB" id="9816161at2"/>
<dbReference type="GO" id="GO:0003677">
    <property type="term" value="F:DNA binding"/>
    <property type="evidence" value="ECO:0007669"/>
    <property type="project" value="UniProtKB-KW"/>
</dbReference>
<dbReference type="AlphaFoldDB" id="A0A1H1QE76"/>
<dbReference type="InterPro" id="IPR008920">
    <property type="entry name" value="TF_FadR/GntR_C"/>
</dbReference>
<dbReference type="SMART" id="SM00345">
    <property type="entry name" value="HTH_GNTR"/>
    <property type="match status" value="1"/>
</dbReference>
<dbReference type="Gene3D" id="1.20.120.530">
    <property type="entry name" value="GntR ligand-binding domain-like"/>
    <property type="match status" value="1"/>
</dbReference>
<keyword evidence="2 5" id="KW-0238">DNA-binding</keyword>
<evidence type="ECO:0000313" key="6">
    <source>
        <dbReference type="Proteomes" id="UP000181956"/>
    </source>
</evidence>
<evidence type="ECO:0000256" key="2">
    <source>
        <dbReference type="ARBA" id="ARBA00023125"/>
    </source>
</evidence>
<dbReference type="Pfam" id="PF07729">
    <property type="entry name" value="FCD"/>
    <property type="match status" value="1"/>
</dbReference>
<keyword evidence="1" id="KW-0805">Transcription regulation</keyword>
<dbReference type="InterPro" id="IPR036390">
    <property type="entry name" value="WH_DNA-bd_sf"/>
</dbReference>
<evidence type="ECO:0000256" key="1">
    <source>
        <dbReference type="ARBA" id="ARBA00023015"/>
    </source>
</evidence>
<reference evidence="6" key="1">
    <citation type="submission" date="2016-10" db="EMBL/GenBank/DDBJ databases">
        <authorList>
            <person name="Varghese N."/>
            <person name="Submissions S."/>
        </authorList>
    </citation>
    <scope>NUCLEOTIDE SEQUENCE [LARGE SCALE GENOMIC DNA]</scope>
    <source>
        <strain evidence="6">DSM 21772</strain>
    </source>
</reference>
<protein>
    <submittedName>
        <fullName evidence="5">DNA-binding transcriptional regulator, GntR family</fullName>
    </submittedName>
</protein>
<sequence>MNEHRKQSIQGIGSIDRQTRRELILERLREAISSGQLEPGTHLAEIELSEALGVSRGTLREALRHLQQEGLIVGDARGRLTVRVVTAKEVREIFSVRAALESLAFAEVCAQPERDAALEAMRVALRTLEVTEGDYVAQLGADLAFHETLCLQSGNATLHQSWLSVSGLARAAVTAAGPETALHNMAIARHSPLLDYIATGDLAGGQAYLVAHMNDAADRIIATMAATEQQAQPPRAD</sequence>
<dbReference type="SMART" id="SM00895">
    <property type="entry name" value="FCD"/>
    <property type="match status" value="1"/>
</dbReference>
<evidence type="ECO:0000256" key="3">
    <source>
        <dbReference type="ARBA" id="ARBA00023163"/>
    </source>
</evidence>
<feature type="domain" description="HTH gntR-type" evidence="4">
    <location>
        <begin position="18"/>
        <end position="85"/>
    </location>
</feature>
<dbReference type="PROSITE" id="PS50949">
    <property type="entry name" value="HTH_GNTR"/>
    <property type="match status" value="1"/>
</dbReference>
<dbReference type="PANTHER" id="PTHR43537">
    <property type="entry name" value="TRANSCRIPTIONAL REGULATOR, GNTR FAMILY"/>
    <property type="match status" value="1"/>
</dbReference>
<evidence type="ECO:0000313" key="5">
    <source>
        <dbReference type="EMBL" id="SDS21725.1"/>
    </source>
</evidence>
<dbReference type="Gene3D" id="1.10.10.10">
    <property type="entry name" value="Winged helix-like DNA-binding domain superfamily/Winged helix DNA-binding domain"/>
    <property type="match status" value="1"/>
</dbReference>
<dbReference type="PRINTS" id="PR00035">
    <property type="entry name" value="HTHGNTR"/>
</dbReference>
<dbReference type="STRING" id="412690.SAMN04489834_1072"/>
<dbReference type="PANTHER" id="PTHR43537:SF5">
    <property type="entry name" value="UXU OPERON TRANSCRIPTIONAL REGULATOR"/>
    <property type="match status" value="1"/>
</dbReference>
<dbReference type="CDD" id="cd07377">
    <property type="entry name" value="WHTH_GntR"/>
    <property type="match status" value="1"/>
</dbReference>
<keyword evidence="3" id="KW-0804">Transcription</keyword>
<evidence type="ECO:0000259" key="4">
    <source>
        <dbReference type="PROSITE" id="PS50949"/>
    </source>
</evidence>